<accession>A0A5B0R4W1</accession>
<evidence type="ECO:0000313" key="2">
    <source>
        <dbReference type="Proteomes" id="UP000324748"/>
    </source>
</evidence>
<comment type="caution">
    <text evidence="1">The sequence shown here is derived from an EMBL/GenBank/DDBJ whole genome shotgun (WGS) entry which is preliminary data.</text>
</comment>
<keyword evidence="2" id="KW-1185">Reference proteome</keyword>
<dbReference type="EMBL" id="VSWC01000001">
    <property type="protein sequence ID" value="KAA1120045.1"/>
    <property type="molecule type" value="Genomic_DNA"/>
</dbReference>
<organism evidence="1 2">
    <name type="scientific">Puccinia graminis f. sp. tritici</name>
    <dbReference type="NCBI Taxonomy" id="56615"/>
    <lineage>
        <taxon>Eukaryota</taxon>
        <taxon>Fungi</taxon>
        <taxon>Dikarya</taxon>
        <taxon>Basidiomycota</taxon>
        <taxon>Pucciniomycotina</taxon>
        <taxon>Pucciniomycetes</taxon>
        <taxon>Pucciniales</taxon>
        <taxon>Pucciniaceae</taxon>
        <taxon>Puccinia</taxon>
    </lineage>
</organism>
<name>A0A5B0R4W1_PUCGR</name>
<dbReference type="Proteomes" id="UP000324748">
    <property type="component" value="Unassembled WGS sequence"/>
</dbReference>
<dbReference type="AlphaFoldDB" id="A0A5B0R4W1"/>
<evidence type="ECO:0000313" key="1">
    <source>
        <dbReference type="EMBL" id="KAA1120045.1"/>
    </source>
</evidence>
<reference evidence="1 2" key="1">
    <citation type="submission" date="2019-05" db="EMBL/GenBank/DDBJ databases">
        <title>Emergence of the Ug99 lineage of the wheat stem rust pathogen through somatic hybridization.</title>
        <authorList>
            <person name="Li F."/>
            <person name="Upadhyaya N.M."/>
            <person name="Sperschneider J."/>
            <person name="Matny O."/>
            <person name="Nguyen-Phuc H."/>
            <person name="Mago R."/>
            <person name="Raley C."/>
            <person name="Miller M.E."/>
            <person name="Silverstein K.A.T."/>
            <person name="Henningsen E."/>
            <person name="Hirsch C.D."/>
            <person name="Visser B."/>
            <person name="Pretorius Z.A."/>
            <person name="Steffenson B.J."/>
            <person name="Schwessinger B."/>
            <person name="Dodds P.N."/>
            <person name="Figueroa M."/>
        </authorList>
    </citation>
    <scope>NUCLEOTIDE SEQUENCE [LARGE SCALE GENOMIC DNA]</scope>
    <source>
        <strain evidence="1">21-0</strain>
    </source>
</reference>
<sequence>MHTLNSDKHGTVDGFLSSWSRIHEISQDTLQTQQYVYKPQADPLCISVYTSHWPQRQVAPLHISKLHAT</sequence>
<gene>
    <name evidence="1" type="ORF">PGT21_037057</name>
</gene>
<proteinExistence type="predicted"/>
<protein>
    <submittedName>
        <fullName evidence="1">Uncharacterized protein</fullName>
    </submittedName>
</protein>